<accession>A0A8H6S5U5</accession>
<evidence type="ECO:0000259" key="1">
    <source>
        <dbReference type="PROSITE" id="PS50181"/>
    </source>
</evidence>
<sequence length="650" mass="72264">MRLTDLNDDVLLLIDLELNLRSTRNLRQVCRRFNALTRARSLWSTRLRRLIVNKVPVPCYVENYDQLDAPTLEYLVHRMTFEPTDSGGTYPATLAKFNLALSVTWLRLVAGNWLFVAASDNCESKLSCYDLSDPSTSGTAHVYLPSRVTTGKAEIQNGEIIVALGLEAQIVFIVTLCKRKGNNVIRELARLERSSHVLMLSGALVGCGIRDGVNVPHLYRWRDDTMLDIEPPPGGLDVPSRRSVPHSMVTWGTKLVIVRSHCIELYDMVQQTISFSSIIETSSISEVAACPPSSNFSHPLQLVALSAQGIDMISLASGHKGEVSLSRETLVQPPVPPPIPESEFFPGQPEIEHPLMYGLCVGASCQRMLWISAGNAVARIFRHPLQIFQRSIEPHPDEPSSGSAIFEDLQDSEIPALYGLGILDFDEVLGLMVIGDCFGDVTVFDFSTTKNYVVYPRLTADMAKPYESFLSALPSNPVPTSSKTKWGQDHLDLDSSWMVAHPDIILGSVWHWHGVPGDFAWLVQNMLGFPGEVILQAYRFDTEAEELGTDVILRVGQRYLGYSSHQEPHWYSWPLGTTDLDILPGHGSSAQAPICETASAIRTMFHLFIDRDLSGYAWPRCDRWKKLRGRGGKIPGIPDHEPNSISEDSC</sequence>
<dbReference type="RefSeq" id="XP_037215385.1">
    <property type="nucleotide sequence ID" value="XM_037368459.1"/>
</dbReference>
<organism evidence="2 3">
    <name type="scientific">Mycena indigotica</name>
    <dbReference type="NCBI Taxonomy" id="2126181"/>
    <lineage>
        <taxon>Eukaryota</taxon>
        <taxon>Fungi</taxon>
        <taxon>Dikarya</taxon>
        <taxon>Basidiomycota</taxon>
        <taxon>Agaricomycotina</taxon>
        <taxon>Agaricomycetes</taxon>
        <taxon>Agaricomycetidae</taxon>
        <taxon>Agaricales</taxon>
        <taxon>Marasmiineae</taxon>
        <taxon>Mycenaceae</taxon>
        <taxon>Mycena</taxon>
    </lineage>
</organism>
<keyword evidence="3" id="KW-1185">Reference proteome</keyword>
<dbReference type="SUPFAM" id="SSF81383">
    <property type="entry name" value="F-box domain"/>
    <property type="match status" value="1"/>
</dbReference>
<dbReference type="InterPro" id="IPR001810">
    <property type="entry name" value="F-box_dom"/>
</dbReference>
<proteinExistence type="predicted"/>
<evidence type="ECO:0000313" key="2">
    <source>
        <dbReference type="EMBL" id="KAF7292957.1"/>
    </source>
</evidence>
<gene>
    <name evidence="2" type="ORF">MIND_01194900</name>
</gene>
<dbReference type="AlphaFoldDB" id="A0A8H6S5U5"/>
<dbReference type="Proteomes" id="UP000636479">
    <property type="component" value="Unassembled WGS sequence"/>
</dbReference>
<dbReference type="GeneID" id="59350975"/>
<dbReference type="Gene3D" id="1.20.1280.50">
    <property type="match status" value="1"/>
</dbReference>
<name>A0A8H6S5U5_9AGAR</name>
<comment type="caution">
    <text evidence="2">The sequence shown here is derived from an EMBL/GenBank/DDBJ whole genome shotgun (WGS) entry which is preliminary data.</text>
</comment>
<evidence type="ECO:0000313" key="3">
    <source>
        <dbReference type="Proteomes" id="UP000636479"/>
    </source>
</evidence>
<dbReference type="OrthoDB" id="2786194at2759"/>
<reference evidence="2" key="1">
    <citation type="submission" date="2020-05" db="EMBL/GenBank/DDBJ databases">
        <title>Mycena genomes resolve the evolution of fungal bioluminescence.</title>
        <authorList>
            <person name="Tsai I.J."/>
        </authorList>
    </citation>
    <scope>NUCLEOTIDE SEQUENCE</scope>
    <source>
        <strain evidence="2">171206Taipei</strain>
    </source>
</reference>
<dbReference type="InterPro" id="IPR036047">
    <property type="entry name" value="F-box-like_dom_sf"/>
</dbReference>
<protein>
    <submittedName>
        <fullName evidence="2">F-box domain-containing protein</fullName>
    </submittedName>
</protein>
<feature type="domain" description="F-box" evidence="1">
    <location>
        <begin position="1"/>
        <end position="46"/>
    </location>
</feature>
<dbReference type="EMBL" id="JACAZF010000011">
    <property type="protein sequence ID" value="KAF7292957.1"/>
    <property type="molecule type" value="Genomic_DNA"/>
</dbReference>
<dbReference type="PROSITE" id="PS50181">
    <property type="entry name" value="FBOX"/>
    <property type="match status" value="1"/>
</dbReference>